<evidence type="ECO:0000256" key="7">
    <source>
        <dbReference type="SAM" id="MobiDB-lite"/>
    </source>
</evidence>
<organism evidence="9 10">
    <name type="scientific">Halalkalicoccus tibetensis</name>
    <dbReference type="NCBI Taxonomy" id="175632"/>
    <lineage>
        <taxon>Archaea</taxon>
        <taxon>Methanobacteriati</taxon>
        <taxon>Methanobacteriota</taxon>
        <taxon>Stenosarchaea group</taxon>
        <taxon>Halobacteria</taxon>
        <taxon>Halobacteriales</taxon>
        <taxon>Halococcaceae</taxon>
        <taxon>Halalkalicoccus</taxon>
    </lineage>
</organism>
<dbReference type="InterPro" id="IPR016730">
    <property type="entry name" value="RNA-bd_FAU-1"/>
</dbReference>
<keyword evidence="10" id="KW-1185">Reference proteome</keyword>
<dbReference type="Pfam" id="PF04167">
    <property type="entry name" value="DUF402"/>
    <property type="match status" value="1"/>
</dbReference>
<gene>
    <name evidence="6" type="primary">fau-1</name>
    <name evidence="9" type="ORF">ACFQGH_06605</name>
</gene>
<dbReference type="GO" id="GO:0016891">
    <property type="term" value="F:RNA endonuclease activity producing 5'-phosphomonoesters, hydrolytic mechanism"/>
    <property type="evidence" value="ECO:0007669"/>
    <property type="project" value="UniProtKB-UniRule"/>
</dbReference>
<keyword evidence="1 6" id="KW-0698">rRNA processing</keyword>
<dbReference type="GO" id="GO:0006364">
    <property type="term" value="P:rRNA processing"/>
    <property type="evidence" value="ECO:0007669"/>
    <property type="project" value="UniProtKB-UniRule"/>
</dbReference>
<evidence type="ECO:0000256" key="1">
    <source>
        <dbReference type="ARBA" id="ARBA00022552"/>
    </source>
</evidence>
<dbReference type="EC" id="3.1.26.-" evidence="6"/>
<comment type="caution">
    <text evidence="9">The sequence shown here is derived from an EMBL/GenBank/DDBJ whole genome shotgun (WGS) entry which is preliminary data.</text>
</comment>
<dbReference type="SUPFAM" id="SSF159234">
    <property type="entry name" value="FomD-like"/>
    <property type="match status" value="1"/>
</dbReference>
<sequence>MRVAIRGIYTTALTRLFAEAGHEVVQATDPIRERFDPEFGDGPADLSCTTSRDRQGVSLSGDPDAVAEANELLGVGRDTFRLDDPTPLGSVHEGRVEGTRSGGAVVSLSEGRGYLPFDDADGYVDEGDSLRVQVAEPAAPWSDDDPRLSTAIRARTPGGLAALREGGSGIDAPDEETAGLVDLLSVETPEEWGVSLGRRAREASLADLEAGLSRAAELAEEFEGGDTVEPYATAWCWFGRESRFSLDAERRAVTTTMAGHHRIKAGSSRASDAVDFAEALCEPKEFPFEAVAGQFGPEEGDALAIEHGKPSGKVITLGRGEVIEYDPEGSITLRREMTAGGSYDALGTPRESGDVAITTLKEGRWWYPTVYRDDEGATKGTYVNVCTPVELFPESARYVDLYVDVIKGRDGTVERVDGEELSEAVAAGLVSEELAGKARSVAAAIERALG</sequence>
<dbReference type="GO" id="GO:0035925">
    <property type="term" value="F:mRNA 3'-UTR AU-rich region binding"/>
    <property type="evidence" value="ECO:0007669"/>
    <property type="project" value="UniProtKB-UniRule"/>
</dbReference>
<dbReference type="Gene3D" id="2.40.380.10">
    <property type="entry name" value="FomD-like"/>
    <property type="match status" value="1"/>
</dbReference>
<keyword evidence="4 6" id="KW-0378">Hydrolase</keyword>
<dbReference type="AlphaFoldDB" id="A0ABD5V450"/>
<evidence type="ECO:0000313" key="9">
    <source>
        <dbReference type="EMBL" id="MFC6904869.1"/>
    </source>
</evidence>
<keyword evidence="2 6" id="KW-0540">Nuclease</keyword>
<dbReference type="HAMAP" id="MF_01910">
    <property type="entry name" value="RNA_binding_AU_1"/>
    <property type="match status" value="1"/>
</dbReference>
<dbReference type="PANTHER" id="PTHR39159">
    <property type="match status" value="1"/>
</dbReference>
<dbReference type="PANTHER" id="PTHR39159:SF1">
    <property type="entry name" value="UPF0374 PROTEIN YGAC"/>
    <property type="match status" value="1"/>
</dbReference>
<comment type="similarity">
    <text evidence="6">Belongs to the FAU-1 family.</text>
</comment>
<dbReference type="PIRSF" id="PIRSF018644">
    <property type="entry name" value="RNA-binding_FAU-1"/>
    <property type="match status" value="1"/>
</dbReference>
<dbReference type="InterPro" id="IPR007295">
    <property type="entry name" value="DUF402"/>
</dbReference>
<keyword evidence="3 6" id="KW-0255">Endonuclease</keyword>
<evidence type="ECO:0000256" key="4">
    <source>
        <dbReference type="ARBA" id="ARBA00022801"/>
    </source>
</evidence>
<evidence type="ECO:0000256" key="5">
    <source>
        <dbReference type="ARBA" id="ARBA00022884"/>
    </source>
</evidence>
<evidence type="ECO:0000256" key="2">
    <source>
        <dbReference type="ARBA" id="ARBA00022722"/>
    </source>
</evidence>
<dbReference type="InterPro" id="IPR050212">
    <property type="entry name" value="Ntdp-like"/>
</dbReference>
<accession>A0ABD5V450</accession>
<evidence type="ECO:0000259" key="8">
    <source>
        <dbReference type="Pfam" id="PF04167"/>
    </source>
</evidence>
<feature type="domain" description="DUF402" evidence="8">
    <location>
        <begin position="312"/>
        <end position="448"/>
    </location>
</feature>
<evidence type="ECO:0000256" key="6">
    <source>
        <dbReference type="HAMAP-Rule" id="MF_01910"/>
    </source>
</evidence>
<feature type="region of interest" description="Disordered" evidence="7">
    <location>
        <begin position="78"/>
        <end position="97"/>
    </location>
</feature>
<keyword evidence="5 6" id="KW-0694">RNA-binding</keyword>
<name>A0ABD5V450_9EURY</name>
<reference evidence="9 10" key="1">
    <citation type="journal article" date="2019" name="Int. J. Syst. Evol. Microbiol.">
        <title>The Global Catalogue of Microorganisms (GCM) 10K type strain sequencing project: providing services to taxonomists for standard genome sequencing and annotation.</title>
        <authorList>
            <consortium name="The Broad Institute Genomics Platform"/>
            <consortium name="The Broad Institute Genome Sequencing Center for Infectious Disease"/>
            <person name="Wu L."/>
            <person name="Ma J."/>
        </authorList>
    </citation>
    <scope>NUCLEOTIDE SEQUENCE [LARGE SCALE GENOMIC DNA]</scope>
    <source>
        <strain evidence="9 10">CGMCC 1.3240</strain>
    </source>
</reference>
<dbReference type="RefSeq" id="WP_340603384.1">
    <property type="nucleotide sequence ID" value="NZ_JBBMXV010000002.1"/>
</dbReference>
<dbReference type="Proteomes" id="UP001596312">
    <property type="component" value="Unassembled WGS sequence"/>
</dbReference>
<dbReference type="EMBL" id="JBHSXQ010000002">
    <property type="protein sequence ID" value="MFC6904869.1"/>
    <property type="molecule type" value="Genomic_DNA"/>
</dbReference>
<evidence type="ECO:0000313" key="10">
    <source>
        <dbReference type="Proteomes" id="UP001596312"/>
    </source>
</evidence>
<protein>
    <recommendedName>
        <fullName evidence="6">Probable ribonuclease FAU-1</fullName>
        <ecNumber evidence="6">3.1.26.-</ecNumber>
    </recommendedName>
    <alternativeName>
        <fullName evidence="6">RNA-binding protein FAU-1</fullName>
    </alternativeName>
</protein>
<comment type="function">
    <text evidence="6">Probable RNase involved in rRNA stability through maturation and/or degradation of precursor rRNAs. Binds to RNA in loop regions with AU-rich sequences.</text>
</comment>
<dbReference type="InterPro" id="IPR035930">
    <property type="entry name" value="FomD-like_sf"/>
</dbReference>
<evidence type="ECO:0000256" key="3">
    <source>
        <dbReference type="ARBA" id="ARBA00022759"/>
    </source>
</evidence>
<proteinExistence type="inferred from homology"/>